<evidence type="ECO:0000256" key="8">
    <source>
        <dbReference type="SAM" id="Coils"/>
    </source>
</evidence>
<dbReference type="PANTHER" id="PTHR43065">
    <property type="entry name" value="SENSOR HISTIDINE KINASE"/>
    <property type="match status" value="1"/>
</dbReference>
<feature type="coiled-coil region" evidence="8">
    <location>
        <begin position="290"/>
        <end position="324"/>
    </location>
</feature>
<dbReference type="SUPFAM" id="SSF55874">
    <property type="entry name" value="ATPase domain of HSP90 chaperone/DNA topoisomerase II/histidine kinase"/>
    <property type="match status" value="1"/>
</dbReference>
<organism evidence="11 12">
    <name type="scientific">Pseudomonas borbori</name>
    <dbReference type="NCBI Taxonomy" id="289003"/>
    <lineage>
        <taxon>Bacteria</taxon>
        <taxon>Pseudomonadati</taxon>
        <taxon>Pseudomonadota</taxon>
        <taxon>Gammaproteobacteria</taxon>
        <taxon>Pseudomonadales</taxon>
        <taxon>Pseudomonadaceae</taxon>
        <taxon>Pseudomonas</taxon>
    </lineage>
</organism>
<dbReference type="PRINTS" id="PR00344">
    <property type="entry name" value="BCTRLSENSOR"/>
</dbReference>
<keyword evidence="7" id="KW-0902">Two-component regulatory system</keyword>
<dbReference type="Gene3D" id="1.10.287.130">
    <property type="match status" value="1"/>
</dbReference>
<name>A0A1I5M3Y0_9PSED</name>
<evidence type="ECO:0000256" key="1">
    <source>
        <dbReference type="ARBA" id="ARBA00000085"/>
    </source>
</evidence>
<keyword evidence="6" id="KW-0067">ATP-binding</keyword>
<dbReference type="GO" id="GO:0004673">
    <property type="term" value="F:protein histidine kinase activity"/>
    <property type="evidence" value="ECO:0007669"/>
    <property type="project" value="UniProtKB-EC"/>
</dbReference>
<feature type="domain" description="Histidine kinase" evidence="10">
    <location>
        <begin position="416"/>
        <end position="598"/>
    </location>
</feature>
<dbReference type="Proteomes" id="UP000198784">
    <property type="component" value="Unassembled WGS sequence"/>
</dbReference>
<proteinExistence type="predicted"/>
<dbReference type="InterPro" id="IPR036890">
    <property type="entry name" value="HATPase_C_sf"/>
</dbReference>
<keyword evidence="3" id="KW-0808">Transferase</keyword>
<dbReference type="GO" id="GO:0000160">
    <property type="term" value="P:phosphorelay signal transduction system"/>
    <property type="evidence" value="ECO:0007669"/>
    <property type="project" value="UniProtKB-KW"/>
</dbReference>
<dbReference type="RefSeq" id="WP_090498110.1">
    <property type="nucleotide sequence ID" value="NZ_FOWX01000004.1"/>
</dbReference>
<keyword evidence="4" id="KW-0547">Nucleotide-binding</keyword>
<dbReference type="GO" id="GO:0005524">
    <property type="term" value="F:ATP binding"/>
    <property type="evidence" value="ECO:0007669"/>
    <property type="project" value="UniProtKB-KW"/>
</dbReference>
<evidence type="ECO:0000313" key="12">
    <source>
        <dbReference type="Proteomes" id="UP000198784"/>
    </source>
</evidence>
<comment type="catalytic activity">
    <reaction evidence="1">
        <text>ATP + protein L-histidine = ADP + protein N-phospho-L-histidine.</text>
        <dbReference type="EC" id="2.7.13.3"/>
    </reaction>
</comment>
<dbReference type="EMBL" id="FOWX01000004">
    <property type="protein sequence ID" value="SFP04314.1"/>
    <property type="molecule type" value="Genomic_DNA"/>
</dbReference>
<evidence type="ECO:0000256" key="3">
    <source>
        <dbReference type="ARBA" id="ARBA00022679"/>
    </source>
</evidence>
<sequence>MSLVIRPSWLLMMVTAVALASTLTFLFAKTEEHDPSASFESLALLRQLRQLDAQWELNVLKSKIGINQDYDPLVEPLTALRAQWDRLETLVSLQAWSDSPDWQRGREAYLQALEDKSELIERFKSHNAVLRNSLAFLPIAENDIHTPLRQLGGSGRIEQTAVVADLHDAVLSTLEYAQTTSTDRAAEVEAGLDRLAADKALLPPDLQAALAILMTHVRTILREQPLVNGLVERIGAVPMAVRLDELHRLIDQAQLQSAEEDLRYHEYVLLFSAILAGLLLYVGGRLIHSYAVINRVNKKLQEANDGLEQRVQQRTRELRETQSELVATARQAGMAEIATNVLHNVGNVLNSVNVSADLVSRRVRNSKSQGLAKAVQLINQHAADLGDFFSRDAKGKLLPGYLSQLVEALADEQQGIAEELEHLTRSVDHIKEIVATQQSYAGASSMLEAVRVTELLEDALRMNAGALQRHQVTVIREFAEVPPLLLDKHRLLLILVNLISNAKQALSAQDKPAHALTLSVQLLEAGNLQICVRDDGEGIATENLTRIFAHGFTTRQDGHGFGLHSCALAAMEMEATLTAHSDGPGQGAVFVLELPVHTVQGGS</sequence>
<feature type="transmembrane region" description="Helical" evidence="9">
    <location>
        <begin position="267"/>
        <end position="287"/>
    </location>
</feature>
<accession>A0A1I5M3Y0</accession>
<gene>
    <name evidence="11" type="ORF">SAMN05216190_10482</name>
</gene>
<dbReference type="PANTHER" id="PTHR43065:SF46">
    <property type="entry name" value="C4-DICARBOXYLATE TRANSPORT SENSOR PROTEIN DCTB"/>
    <property type="match status" value="1"/>
</dbReference>
<keyword evidence="9" id="KW-1133">Transmembrane helix</keyword>
<dbReference type="AlphaFoldDB" id="A0A1I5M3Y0"/>
<dbReference type="InterPro" id="IPR005467">
    <property type="entry name" value="His_kinase_dom"/>
</dbReference>
<dbReference type="Pfam" id="PF02518">
    <property type="entry name" value="HATPase_c"/>
    <property type="match status" value="1"/>
</dbReference>
<evidence type="ECO:0000259" key="10">
    <source>
        <dbReference type="PROSITE" id="PS50109"/>
    </source>
</evidence>
<dbReference type="SMART" id="SM00387">
    <property type="entry name" value="HATPase_c"/>
    <property type="match status" value="1"/>
</dbReference>
<keyword evidence="9" id="KW-0472">Membrane</keyword>
<keyword evidence="8" id="KW-0175">Coiled coil</keyword>
<dbReference type="PROSITE" id="PS50109">
    <property type="entry name" value="HIS_KIN"/>
    <property type="match status" value="1"/>
</dbReference>
<keyword evidence="5 11" id="KW-0418">Kinase</keyword>
<evidence type="ECO:0000256" key="2">
    <source>
        <dbReference type="ARBA" id="ARBA00012438"/>
    </source>
</evidence>
<keyword evidence="9" id="KW-0812">Transmembrane</keyword>
<evidence type="ECO:0000256" key="7">
    <source>
        <dbReference type="ARBA" id="ARBA00023012"/>
    </source>
</evidence>
<dbReference type="EC" id="2.7.13.3" evidence="2"/>
<reference evidence="12" key="1">
    <citation type="submission" date="2016-10" db="EMBL/GenBank/DDBJ databases">
        <authorList>
            <person name="Varghese N."/>
            <person name="Submissions S."/>
        </authorList>
    </citation>
    <scope>NUCLEOTIDE SEQUENCE [LARGE SCALE GENOMIC DNA]</scope>
    <source>
        <strain evidence="12">DSM 17834</strain>
    </source>
</reference>
<dbReference type="OrthoDB" id="149796at2"/>
<dbReference type="STRING" id="289003.SAMN05216190_10482"/>
<protein>
    <recommendedName>
        <fullName evidence="2">histidine kinase</fullName>
        <ecNumber evidence="2">2.7.13.3</ecNumber>
    </recommendedName>
</protein>
<dbReference type="InterPro" id="IPR045812">
    <property type="entry name" value="DAHL"/>
</dbReference>
<evidence type="ECO:0000256" key="5">
    <source>
        <dbReference type="ARBA" id="ARBA00022777"/>
    </source>
</evidence>
<dbReference type="InterPro" id="IPR004358">
    <property type="entry name" value="Sig_transdc_His_kin-like_C"/>
</dbReference>
<dbReference type="InterPro" id="IPR003594">
    <property type="entry name" value="HATPase_dom"/>
</dbReference>
<dbReference type="Gene3D" id="3.30.565.10">
    <property type="entry name" value="Histidine kinase-like ATPase, C-terminal domain"/>
    <property type="match status" value="1"/>
</dbReference>
<evidence type="ECO:0000256" key="9">
    <source>
        <dbReference type="SAM" id="Phobius"/>
    </source>
</evidence>
<dbReference type="Pfam" id="PF19443">
    <property type="entry name" value="DAHL"/>
    <property type="match status" value="1"/>
</dbReference>
<keyword evidence="12" id="KW-1185">Reference proteome</keyword>
<evidence type="ECO:0000313" key="11">
    <source>
        <dbReference type="EMBL" id="SFP04314.1"/>
    </source>
</evidence>
<evidence type="ECO:0000256" key="6">
    <source>
        <dbReference type="ARBA" id="ARBA00022840"/>
    </source>
</evidence>
<evidence type="ECO:0000256" key="4">
    <source>
        <dbReference type="ARBA" id="ARBA00022741"/>
    </source>
</evidence>